<keyword evidence="4" id="KW-0812">Transmembrane</keyword>
<evidence type="ECO:0000313" key="7">
    <source>
        <dbReference type="EMBL" id="BCZ44774.1"/>
    </source>
</evidence>
<dbReference type="EMBL" id="AP024849">
    <property type="protein sequence ID" value="BCZ44774.1"/>
    <property type="molecule type" value="Genomic_DNA"/>
</dbReference>
<dbReference type="PROSITE" id="PS50111">
    <property type="entry name" value="CHEMOTAXIS_TRANSDUC_2"/>
    <property type="match status" value="1"/>
</dbReference>
<name>A0ABM7SYR2_9CLOT</name>
<feature type="domain" description="HAMP" evidence="6">
    <location>
        <begin position="335"/>
        <end position="387"/>
    </location>
</feature>
<evidence type="ECO:0000256" key="3">
    <source>
        <dbReference type="PROSITE-ProRule" id="PRU00284"/>
    </source>
</evidence>
<dbReference type="PANTHER" id="PTHR32089">
    <property type="entry name" value="METHYL-ACCEPTING CHEMOTAXIS PROTEIN MCPB"/>
    <property type="match status" value="1"/>
</dbReference>
<comment type="similarity">
    <text evidence="2">Belongs to the methyl-accepting chemotaxis (MCP) protein family.</text>
</comment>
<sequence>MGKIVHFFKKIKNSIKIKFKMKSIIKTKMKSTIKTKLMATFLIMATLPIIIVGSFSYIIAENTVEKKVSTFSQQLLNQINMNVSSFINEYVNKTTSVITNSKLAELMKDINSDSYSYDNMVKSKEVEGILKSTASSDANISTFCVLQQDGKVLGTVDAHSQDYIKNKLKDSPLYSEIRKNDSKVYWVTGINDNSEIFLMREYKDTIRSNDNGILIMAIKTNVFKNLFEKMQLDNNNNIQILDENKNIIFNIDDKNTNNEGLNNIINEVYNLEPSGNFVKDNNLITFSSCDNGWKIISEVPMSSLINDIRLSGLFTLIIGVVCGIIAVIIGLYIALSIVNPINSIVKLMKKAEEGDLTVILDYKKNDEIGNLSNSFNIMINKIKGLIGEVSEVSNAVLKNVENVTTISRESAEATEQISIAIGEIATGSTEQAISSSEAINQIKVLAEKIDAIRESTKEVKDISNKTKEIGTESIVVVSELNQRTKESLQMANEINADICELNDSSKEIEKIIEVIKSISDQTSLLSLNASIEAARVGDAGKGFAVVANEIKKLSDQSKEATMMIANIVNNIQNKTRSTVKLVEKSNDIFNEQEKSVNNTDDAFRNIIKSTENISVQIENVIVLMNDMNSYKEKTIEAVENISVLAEESSAATEEVLASVEEENESSQELAALSNELYESIQVLNKSVLTFKI</sequence>
<dbReference type="InterPro" id="IPR003660">
    <property type="entry name" value="HAMP_dom"/>
</dbReference>
<dbReference type="PROSITE" id="PS50885">
    <property type="entry name" value="HAMP"/>
    <property type="match status" value="1"/>
</dbReference>
<evidence type="ECO:0000259" key="5">
    <source>
        <dbReference type="PROSITE" id="PS50111"/>
    </source>
</evidence>
<proteinExistence type="inferred from homology"/>
<dbReference type="SUPFAM" id="SSF58104">
    <property type="entry name" value="Methyl-accepting chemotaxis protein (MCP) signaling domain"/>
    <property type="match status" value="1"/>
</dbReference>
<gene>
    <name evidence="7" type="ORF">psyc5s11_08410</name>
</gene>
<dbReference type="RefSeq" id="WP_224036431.1">
    <property type="nucleotide sequence ID" value="NZ_AP024849.1"/>
</dbReference>
<feature type="domain" description="Methyl-accepting transducer" evidence="5">
    <location>
        <begin position="406"/>
        <end position="663"/>
    </location>
</feature>
<dbReference type="CDD" id="cd06225">
    <property type="entry name" value="HAMP"/>
    <property type="match status" value="1"/>
</dbReference>
<dbReference type="SMART" id="SM00304">
    <property type="entry name" value="HAMP"/>
    <property type="match status" value="1"/>
</dbReference>
<dbReference type="PANTHER" id="PTHR32089:SF112">
    <property type="entry name" value="LYSOZYME-LIKE PROTEIN-RELATED"/>
    <property type="match status" value="1"/>
</dbReference>
<keyword evidence="1 3" id="KW-0807">Transducer</keyword>
<dbReference type="InterPro" id="IPR004089">
    <property type="entry name" value="MCPsignal_dom"/>
</dbReference>
<evidence type="ECO:0000256" key="4">
    <source>
        <dbReference type="SAM" id="Phobius"/>
    </source>
</evidence>
<feature type="transmembrane region" description="Helical" evidence="4">
    <location>
        <begin position="313"/>
        <end position="338"/>
    </location>
</feature>
<evidence type="ECO:0000313" key="8">
    <source>
        <dbReference type="Proteomes" id="UP000824633"/>
    </source>
</evidence>
<dbReference type="Pfam" id="PF00015">
    <property type="entry name" value="MCPsignal"/>
    <property type="match status" value="1"/>
</dbReference>
<keyword evidence="4" id="KW-1133">Transmembrane helix</keyword>
<evidence type="ECO:0000259" key="6">
    <source>
        <dbReference type="PROSITE" id="PS50885"/>
    </source>
</evidence>
<keyword evidence="8" id="KW-1185">Reference proteome</keyword>
<protein>
    <submittedName>
        <fullName evidence="7">Methyl-accepting chemotaxis protein</fullName>
    </submittedName>
</protein>
<accession>A0ABM7SYR2</accession>
<dbReference type="SMART" id="SM00283">
    <property type="entry name" value="MA"/>
    <property type="match status" value="1"/>
</dbReference>
<dbReference type="Pfam" id="PF00672">
    <property type="entry name" value="HAMP"/>
    <property type="match status" value="1"/>
</dbReference>
<reference evidence="8" key="1">
    <citation type="submission" date="2021-07" db="EMBL/GenBank/DDBJ databases">
        <title>Complete genome sequencing of a Clostridium isolate.</title>
        <authorList>
            <person name="Ueki A."/>
            <person name="Tonouchi A."/>
        </authorList>
    </citation>
    <scope>NUCLEOTIDE SEQUENCE [LARGE SCALE GENOMIC DNA]</scope>
    <source>
        <strain evidence="8">C5S11</strain>
    </source>
</reference>
<evidence type="ECO:0000256" key="1">
    <source>
        <dbReference type="ARBA" id="ARBA00023224"/>
    </source>
</evidence>
<evidence type="ECO:0000256" key="2">
    <source>
        <dbReference type="ARBA" id="ARBA00029447"/>
    </source>
</evidence>
<dbReference type="Gene3D" id="1.10.287.950">
    <property type="entry name" value="Methyl-accepting chemotaxis protein"/>
    <property type="match status" value="1"/>
</dbReference>
<organism evidence="7 8">
    <name type="scientific">Clostridium gelidum</name>
    <dbReference type="NCBI Taxonomy" id="704125"/>
    <lineage>
        <taxon>Bacteria</taxon>
        <taxon>Bacillati</taxon>
        <taxon>Bacillota</taxon>
        <taxon>Clostridia</taxon>
        <taxon>Eubacteriales</taxon>
        <taxon>Clostridiaceae</taxon>
        <taxon>Clostridium</taxon>
    </lineage>
</organism>
<dbReference type="Proteomes" id="UP000824633">
    <property type="component" value="Chromosome"/>
</dbReference>
<dbReference type="Gene3D" id="6.10.340.10">
    <property type="match status" value="1"/>
</dbReference>
<keyword evidence="4" id="KW-0472">Membrane</keyword>